<reference evidence="3 4" key="1">
    <citation type="submission" date="2020-12" db="EMBL/GenBank/DDBJ databases">
        <title>YIM B01967 draft genome.</title>
        <authorList>
            <person name="Yan X."/>
        </authorList>
    </citation>
    <scope>NUCLEOTIDE SEQUENCE [LARGE SCALE GENOMIC DNA]</scope>
    <source>
        <strain evidence="3 4">YIM B01967</strain>
    </source>
</reference>
<keyword evidence="2" id="KW-0812">Transmembrane</keyword>
<proteinExistence type="predicted"/>
<name>A0ABS1H9L9_9BACL</name>
<evidence type="ECO:0008006" key="5">
    <source>
        <dbReference type="Google" id="ProtNLM"/>
    </source>
</evidence>
<accession>A0ABS1H9L9</accession>
<organism evidence="3 4">
    <name type="scientific">Viridibacillus soli</name>
    <dbReference type="NCBI Taxonomy" id="2798301"/>
    <lineage>
        <taxon>Bacteria</taxon>
        <taxon>Bacillati</taxon>
        <taxon>Bacillota</taxon>
        <taxon>Bacilli</taxon>
        <taxon>Bacillales</taxon>
        <taxon>Caryophanaceae</taxon>
        <taxon>Viridibacillus</taxon>
    </lineage>
</organism>
<evidence type="ECO:0000313" key="4">
    <source>
        <dbReference type="Proteomes" id="UP000618943"/>
    </source>
</evidence>
<dbReference type="Proteomes" id="UP000618943">
    <property type="component" value="Unassembled WGS sequence"/>
</dbReference>
<dbReference type="EMBL" id="JAEOAH010000023">
    <property type="protein sequence ID" value="MBK3496105.1"/>
    <property type="molecule type" value="Genomic_DNA"/>
</dbReference>
<evidence type="ECO:0000313" key="3">
    <source>
        <dbReference type="EMBL" id="MBK3496105.1"/>
    </source>
</evidence>
<keyword evidence="2" id="KW-0472">Membrane</keyword>
<dbReference type="RefSeq" id="WP_200749630.1">
    <property type="nucleotide sequence ID" value="NZ_JAEOAH010000023.1"/>
</dbReference>
<evidence type="ECO:0000256" key="1">
    <source>
        <dbReference type="SAM" id="MobiDB-lite"/>
    </source>
</evidence>
<keyword evidence="2" id="KW-1133">Transmembrane helix</keyword>
<keyword evidence="4" id="KW-1185">Reference proteome</keyword>
<sequence length="54" mass="6128">MSIAWIAIMPVVVMTVALAGYLIYFIAKNNQKDSHKTIDPKPTQPFYTAEKEDK</sequence>
<feature type="region of interest" description="Disordered" evidence="1">
    <location>
        <begin position="33"/>
        <end position="54"/>
    </location>
</feature>
<feature type="transmembrane region" description="Helical" evidence="2">
    <location>
        <begin position="6"/>
        <end position="27"/>
    </location>
</feature>
<evidence type="ECO:0000256" key="2">
    <source>
        <dbReference type="SAM" id="Phobius"/>
    </source>
</evidence>
<comment type="caution">
    <text evidence="3">The sequence shown here is derived from an EMBL/GenBank/DDBJ whole genome shotgun (WGS) entry which is preliminary data.</text>
</comment>
<protein>
    <recommendedName>
        <fullName evidence="5">YtzI protein</fullName>
    </recommendedName>
</protein>
<gene>
    <name evidence="3" type="ORF">JFL43_14780</name>
</gene>